<sequence length="88" mass="9899">MSKLLVLLLAIGVVGFFLREFVEALFITTVIVFITFFFLGTVLIFKGLQADDFNQLFTGLAMTLFSASYILASYIYIRAKEKKSKGEV</sequence>
<dbReference type="AlphaFoldDB" id="A0A9D1CFF0"/>
<keyword evidence="1" id="KW-0812">Transmembrane</keyword>
<evidence type="ECO:0000313" key="2">
    <source>
        <dbReference type="EMBL" id="HIP98366.1"/>
    </source>
</evidence>
<organism evidence="2 3">
    <name type="scientific">Aquifex aeolicus</name>
    <dbReference type="NCBI Taxonomy" id="63363"/>
    <lineage>
        <taxon>Bacteria</taxon>
        <taxon>Pseudomonadati</taxon>
        <taxon>Aquificota</taxon>
        <taxon>Aquificia</taxon>
        <taxon>Aquificales</taxon>
        <taxon>Aquificaceae</taxon>
        <taxon>Aquifex</taxon>
    </lineage>
</organism>
<evidence type="ECO:0000313" key="3">
    <source>
        <dbReference type="Proteomes" id="UP000606463"/>
    </source>
</evidence>
<accession>A0A9D1CFF0</accession>
<proteinExistence type="predicted"/>
<protein>
    <submittedName>
        <fullName evidence="2">Uncharacterized protein</fullName>
    </submittedName>
</protein>
<feature type="transmembrane region" description="Helical" evidence="1">
    <location>
        <begin position="57"/>
        <end position="77"/>
    </location>
</feature>
<gene>
    <name evidence="2" type="ORF">EYH37_03235</name>
</gene>
<feature type="transmembrane region" description="Helical" evidence="1">
    <location>
        <begin position="25"/>
        <end position="45"/>
    </location>
</feature>
<name>A0A9D1CFF0_AQUAO</name>
<evidence type="ECO:0000256" key="1">
    <source>
        <dbReference type="SAM" id="Phobius"/>
    </source>
</evidence>
<reference evidence="2" key="1">
    <citation type="journal article" date="2020" name="ISME J.">
        <title>Gammaproteobacteria mediating utilization of methyl-, sulfur- and petroleum organic compounds in deep ocean hydrothermal plumes.</title>
        <authorList>
            <person name="Zhou Z."/>
            <person name="Liu Y."/>
            <person name="Pan J."/>
            <person name="Cron B.R."/>
            <person name="Toner B.M."/>
            <person name="Anantharaman K."/>
            <person name="Breier J.A."/>
            <person name="Dick G.J."/>
            <person name="Li M."/>
        </authorList>
    </citation>
    <scope>NUCLEOTIDE SEQUENCE</scope>
    <source>
        <strain evidence="2">SZUA-1501</strain>
    </source>
</reference>
<keyword evidence="1" id="KW-0472">Membrane</keyword>
<keyword evidence="1" id="KW-1133">Transmembrane helix</keyword>
<dbReference type="EMBL" id="DQVE01000034">
    <property type="protein sequence ID" value="HIP98366.1"/>
    <property type="molecule type" value="Genomic_DNA"/>
</dbReference>
<comment type="caution">
    <text evidence="2">The sequence shown here is derived from an EMBL/GenBank/DDBJ whole genome shotgun (WGS) entry which is preliminary data.</text>
</comment>
<dbReference type="Proteomes" id="UP000606463">
    <property type="component" value="Unassembled WGS sequence"/>
</dbReference>